<dbReference type="OrthoDB" id="123466at2759"/>
<dbReference type="EMBL" id="NCKW01000162">
    <property type="protein sequence ID" value="POM81126.1"/>
    <property type="molecule type" value="Genomic_DNA"/>
</dbReference>
<feature type="region of interest" description="Disordered" evidence="1">
    <location>
        <begin position="129"/>
        <end position="162"/>
    </location>
</feature>
<dbReference type="AlphaFoldDB" id="A0A2P4YTL9"/>
<protein>
    <submittedName>
        <fullName evidence="2">Uncharacterized protein</fullName>
    </submittedName>
</protein>
<sequence length="559" mass="63160">MKLSDALSSLKRLQDVVRVARDVHNTQRTVAMLPTDTEASINRVAQSGEQIEPIVRGIQSMLIAFTVPSRSRGSSGYSTEEEDDDEVPSSQRTMNQERSRQQYTDGATSGAPIWGAVAADPAFFSVHGHERMSEPSTPRVYSGAPRTNSSHDTTPKRFPTSTEIIGQKRRAISPLVPSDHSFLRPTAIGELHREVERRSIWPRHHQYRLLHSRPRSPVQQSEKKVAQVIDGLERRLSKLPEEEQDGVFSTSIKSVLKVTRLTHVKGEEANIQEAVDNATAAATALLHGDTTFPESDDRLEDLRQVLMTMCSTQLRKFLLLKYKRPAEISRVDQTKLASVVAEAQGWDSVNDCSASRFGEIMILVTEVLEGSYEEWEPREDALLAELIGIMIIRLGAFKDSHVQQKRLYEVNGWLYKMSGTSFTPTLDLKSETPPQTAGVYVTANKGFYSMDDVEDGFNRISKAKATKSFGFLTMTLYTFLATASLTRDQTLLPTNQLIRFNKDVQELKEFNVEGEQWAVLQSYQDLEKILYLMRVLMHQRPEYVESSVRYVFTVRLLLL</sequence>
<accession>A0A2P4YTL9</accession>
<keyword evidence="3" id="KW-1185">Reference proteome</keyword>
<organism evidence="2 3">
    <name type="scientific">Phytophthora palmivora</name>
    <dbReference type="NCBI Taxonomy" id="4796"/>
    <lineage>
        <taxon>Eukaryota</taxon>
        <taxon>Sar</taxon>
        <taxon>Stramenopiles</taxon>
        <taxon>Oomycota</taxon>
        <taxon>Peronosporomycetes</taxon>
        <taxon>Peronosporales</taxon>
        <taxon>Peronosporaceae</taxon>
        <taxon>Phytophthora</taxon>
    </lineage>
</organism>
<proteinExistence type="predicted"/>
<evidence type="ECO:0000256" key="1">
    <source>
        <dbReference type="SAM" id="MobiDB-lite"/>
    </source>
</evidence>
<evidence type="ECO:0000313" key="3">
    <source>
        <dbReference type="Proteomes" id="UP000237271"/>
    </source>
</evidence>
<feature type="compositionally biased region" description="Polar residues" evidence="1">
    <location>
        <begin position="69"/>
        <end position="78"/>
    </location>
</feature>
<dbReference type="Proteomes" id="UP000237271">
    <property type="component" value="Unassembled WGS sequence"/>
</dbReference>
<name>A0A2P4YTL9_9STRA</name>
<feature type="region of interest" description="Disordered" evidence="1">
    <location>
        <begin position="69"/>
        <end position="112"/>
    </location>
</feature>
<comment type="caution">
    <text evidence="2">The sequence shown here is derived from an EMBL/GenBank/DDBJ whole genome shotgun (WGS) entry which is preliminary data.</text>
</comment>
<reference evidence="2 3" key="1">
    <citation type="journal article" date="2017" name="Genome Biol. Evol.">
        <title>Phytophthora megakarya and P. palmivora, closely related causal agents of cacao black pod rot, underwent increases in genome sizes and gene numbers by different mechanisms.</title>
        <authorList>
            <person name="Ali S.S."/>
            <person name="Shao J."/>
            <person name="Lary D.J."/>
            <person name="Kronmiller B."/>
            <person name="Shen D."/>
            <person name="Strem M.D."/>
            <person name="Amoako-Attah I."/>
            <person name="Akrofi A.Y."/>
            <person name="Begoude B.A."/>
            <person name="Ten Hoopen G.M."/>
            <person name="Coulibaly K."/>
            <person name="Kebe B.I."/>
            <person name="Melnick R.L."/>
            <person name="Guiltinan M.J."/>
            <person name="Tyler B.M."/>
            <person name="Meinhardt L.W."/>
            <person name="Bailey B.A."/>
        </authorList>
    </citation>
    <scope>NUCLEOTIDE SEQUENCE [LARGE SCALE GENOMIC DNA]</scope>
    <source>
        <strain evidence="3">sbr112.9</strain>
    </source>
</reference>
<evidence type="ECO:0000313" key="2">
    <source>
        <dbReference type="EMBL" id="POM81126.1"/>
    </source>
</evidence>
<gene>
    <name evidence="2" type="ORF">PHPALM_943</name>
</gene>